<feature type="compositionally biased region" description="Basic and acidic residues" evidence="1">
    <location>
        <begin position="1"/>
        <end position="15"/>
    </location>
</feature>
<evidence type="ECO:0000313" key="3">
    <source>
        <dbReference type="Proteomes" id="UP000048965"/>
    </source>
</evidence>
<organism evidence="2 3">
    <name type="scientific">Streptomyces lydicamycinicus</name>
    <dbReference type="NCBI Taxonomy" id="1546107"/>
    <lineage>
        <taxon>Bacteria</taxon>
        <taxon>Bacillati</taxon>
        <taxon>Actinomycetota</taxon>
        <taxon>Actinomycetes</taxon>
        <taxon>Kitasatosporales</taxon>
        <taxon>Streptomycetaceae</taxon>
        <taxon>Streptomyces</taxon>
    </lineage>
</organism>
<evidence type="ECO:0000313" key="2">
    <source>
        <dbReference type="EMBL" id="GAO10192.1"/>
    </source>
</evidence>
<proteinExistence type="predicted"/>
<sequence length="133" mass="14769">MPTADDGRVFGRADRSIGTPMCPIQPRGEHVGEKFSVDTGELGDFMRTLKKAHESLDGVRKLMNQTTSDRMGTDELDEACNDFQEHWKYGSEQIAEQTEKLTKAVGKTKDNYEEVEQALEEAFKKAAGKAGAK</sequence>
<dbReference type="EMBL" id="BBNO01000006">
    <property type="protein sequence ID" value="GAO10192.1"/>
    <property type="molecule type" value="Genomic_DNA"/>
</dbReference>
<feature type="region of interest" description="Disordered" evidence="1">
    <location>
        <begin position="1"/>
        <end position="29"/>
    </location>
</feature>
<reference evidence="3" key="1">
    <citation type="submission" date="2014-09" db="EMBL/GenBank/DDBJ databases">
        <title>Whole genome shotgun sequence of Streptomyces sp. NBRC 110027.</title>
        <authorList>
            <person name="Komaki H."/>
            <person name="Ichikawa N."/>
            <person name="Katano-Makiyama Y."/>
            <person name="Hosoyama A."/>
            <person name="Hashimoto M."/>
            <person name="Uohara A."/>
            <person name="Kitahashi Y."/>
            <person name="Ohji S."/>
            <person name="Kimura A."/>
            <person name="Yamazoe A."/>
            <person name="Igarashi Y."/>
            <person name="Fujita N."/>
        </authorList>
    </citation>
    <scope>NUCLEOTIDE SEQUENCE [LARGE SCALE GENOMIC DNA]</scope>
    <source>
        <strain evidence="3">NBRC 110027</strain>
    </source>
</reference>
<keyword evidence="3" id="KW-1185">Reference proteome</keyword>
<evidence type="ECO:0000256" key="1">
    <source>
        <dbReference type="SAM" id="MobiDB-lite"/>
    </source>
</evidence>
<comment type="caution">
    <text evidence="2">The sequence shown here is derived from an EMBL/GenBank/DDBJ whole genome shotgun (WGS) entry which is preliminary data.</text>
</comment>
<dbReference type="AlphaFoldDB" id="A0A0P4RC01"/>
<protein>
    <submittedName>
        <fullName evidence="2">Uncharacterized protein</fullName>
    </submittedName>
</protein>
<gene>
    <name evidence="2" type="ORF">TPA0598_06_03570</name>
</gene>
<dbReference type="Proteomes" id="UP000048965">
    <property type="component" value="Unassembled WGS sequence"/>
</dbReference>
<reference evidence="2 3" key="2">
    <citation type="journal article" date="2015" name="Stand. Genomic Sci.">
        <title>Draft genome sequence of marine-derived Streptomyces sp. TP-A0598, a producer of anti-MRSA antibiotic lydicamycins.</title>
        <authorList>
            <person name="Komaki H."/>
            <person name="Ichikawa N."/>
            <person name="Hosoyama A."/>
            <person name="Fujita N."/>
            <person name="Igarashi Y."/>
        </authorList>
    </citation>
    <scope>NUCLEOTIDE SEQUENCE [LARGE SCALE GENOMIC DNA]</scope>
    <source>
        <strain evidence="2 3">NBRC 110027</strain>
    </source>
</reference>
<name>A0A0P4RC01_9ACTN</name>
<accession>A0A0P4RC01</accession>